<dbReference type="InterPro" id="IPR016181">
    <property type="entry name" value="Acyl_CoA_acyltransferase"/>
</dbReference>
<dbReference type="SUPFAM" id="SSF55729">
    <property type="entry name" value="Acyl-CoA N-acyltransferases (Nat)"/>
    <property type="match status" value="1"/>
</dbReference>
<dbReference type="KEGG" id="noa:BKM31_51595"/>
<dbReference type="InterPro" id="IPR000182">
    <property type="entry name" value="GNAT_dom"/>
</dbReference>
<accession>A0A1V0AM34</accession>
<gene>
    <name evidence="2" type="ORF">BKM31_51595</name>
</gene>
<dbReference type="EMBL" id="CP017717">
    <property type="protein sequence ID" value="AQZ71277.1"/>
    <property type="molecule type" value="Genomic_DNA"/>
</dbReference>
<dbReference type="PROSITE" id="PS51186">
    <property type="entry name" value="GNAT"/>
    <property type="match status" value="1"/>
</dbReference>
<dbReference type="AlphaFoldDB" id="A0A1V0AM34"/>
<feature type="domain" description="N-acetyltransferase" evidence="1">
    <location>
        <begin position="1"/>
        <end position="63"/>
    </location>
</feature>
<evidence type="ECO:0000259" key="1">
    <source>
        <dbReference type="PROSITE" id="PS51186"/>
    </source>
</evidence>
<reference evidence="3" key="1">
    <citation type="journal article" date="2017" name="Med. Chem. Commun.">
        <title>Nonomuraea sp. ATCC 55076 harbours the largest actinomycete chromosome to date and the kistamicin biosynthetic gene cluster.</title>
        <authorList>
            <person name="Nazari B."/>
            <person name="Forneris C.C."/>
            <person name="Gibson M.I."/>
            <person name="Moon K."/>
            <person name="Schramma K.R."/>
            <person name="Seyedsayamdost M.R."/>
        </authorList>
    </citation>
    <scope>NUCLEOTIDE SEQUENCE [LARGE SCALE GENOMIC DNA]</scope>
    <source>
        <strain evidence="3">ATCC 55076</strain>
    </source>
</reference>
<evidence type="ECO:0000313" key="3">
    <source>
        <dbReference type="Proteomes" id="UP000190797"/>
    </source>
</evidence>
<dbReference type="Proteomes" id="UP000190797">
    <property type="component" value="Chromosome"/>
</dbReference>
<protein>
    <recommendedName>
        <fullName evidence="1">N-acetyltransferase domain-containing protein</fullName>
    </recommendedName>
</protein>
<sequence length="63" mass="7470">MRRGLAWAADEHPGKEVYLEVLRANTRAIAFYERHGARRTDERMCRFPQGFELAELEYAWTLN</sequence>
<name>A0A1V0AM34_9ACTN</name>
<evidence type="ECO:0000313" key="2">
    <source>
        <dbReference type="EMBL" id="AQZ71277.1"/>
    </source>
</evidence>
<organism evidence="2 3">
    <name type="scientific">[Actinomadura] parvosata subsp. kistnae</name>
    <dbReference type="NCBI Taxonomy" id="1909395"/>
    <lineage>
        <taxon>Bacteria</taxon>
        <taxon>Bacillati</taxon>
        <taxon>Actinomycetota</taxon>
        <taxon>Actinomycetes</taxon>
        <taxon>Streptosporangiales</taxon>
        <taxon>Streptosporangiaceae</taxon>
        <taxon>Nonomuraea</taxon>
    </lineage>
</organism>
<dbReference type="Gene3D" id="3.40.630.30">
    <property type="match status" value="1"/>
</dbReference>
<keyword evidence="3" id="KW-1185">Reference proteome</keyword>
<dbReference type="GO" id="GO:0016747">
    <property type="term" value="F:acyltransferase activity, transferring groups other than amino-acyl groups"/>
    <property type="evidence" value="ECO:0007669"/>
    <property type="project" value="InterPro"/>
</dbReference>
<proteinExistence type="predicted"/>
<dbReference type="Pfam" id="PF00583">
    <property type="entry name" value="Acetyltransf_1"/>
    <property type="match status" value="1"/>
</dbReference>